<reference evidence="1" key="3">
    <citation type="submission" date="2025-09" db="UniProtKB">
        <authorList>
            <consortium name="Ensembl"/>
        </authorList>
    </citation>
    <scope>IDENTIFICATION</scope>
</reference>
<keyword evidence="2" id="KW-1185">Reference proteome</keyword>
<protein>
    <submittedName>
        <fullName evidence="1">Uncharacterized protein</fullName>
    </submittedName>
</protein>
<reference evidence="1" key="2">
    <citation type="submission" date="2025-08" db="UniProtKB">
        <authorList>
            <consortium name="Ensembl"/>
        </authorList>
    </citation>
    <scope>IDENTIFICATION</scope>
</reference>
<dbReference type="Proteomes" id="UP000028760">
    <property type="component" value="Unassembled WGS sequence"/>
</dbReference>
<name>A0A096M8R5_POEFO</name>
<sequence length="56" mass="6304">HTSLFQDHPKTKANSSKTHLIFSNIHMLPTNPGLFLCEHIWKQADFKEEAAAVCVA</sequence>
<dbReference type="AlphaFoldDB" id="A0A096M8R5"/>
<reference evidence="2" key="1">
    <citation type="submission" date="2013-10" db="EMBL/GenBank/DDBJ databases">
        <authorList>
            <person name="Schartl M."/>
            <person name="Warren W."/>
        </authorList>
    </citation>
    <scope>NUCLEOTIDE SEQUENCE [LARGE SCALE GENOMIC DNA]</scope>
    <source>
        <strain evidence="2">female</strain>
    </source>
</reference>
<evidence type="ECO:0000313" key="1">
    <source>
        <dbReference type="Ensembl" id="ENSPFOP00000027806.1"/>
    </source>
</evidence>
<dbReference type="EMBL" id="AYCK01018272">
    <property type="status" value="NOT_ANNOTATED_CDS"/>
    <property type="molecule type" value="Genomic_DNA"/>
</dbReference>
<organism evidence="1 2">
    <name type="scientific">Poecilia formosa</name>
    <name type="common">Amazon molly</name>
    <name type="synonym">Limia formosa</name>
    <dbReference type="NCBI Taxonomy" id="48698"/>
    <lineage>
        <taxon>Eukaryota</taxon>
        <taxon>Metazoa</taxon>
        <taxon>Chordata</taxon>
        <taxon>Craniata</taxon>
        <taxon>Vertebrata</taxon>
        <taxon>Euteleostomi</taxon>
        <taxon>Actinopterygii</taxon>
        <taxon>Neopterygii</taxon>
        <taxon>Teleostei</taxon>
        <taxon>Neoteleostei</taxon>
        <taxon>Acanthomorphata</taxon>
        <taxon>Ovalentaria</taxon>
        <taxon>Atherinomorphae</taxon>
        <taxon>Cyprinodontiformes</taxon>
        <taxon>Poeciliidae</taxon>
        <taxon>Poeciliinae</taxon>
        <taxon>Poecilia</taxon>
    </lineage>
</organism>
<evidence type="ECO:0000313" key="2">
    <source>
        <dbReference type="Proteomes" id="UP000028760"/>
    </source>
</evidence>
<accession>A0A096M8R5</accession>
<proteinExistence type="predicted"/>
<dbReference type="Ensembl" id="ENSPFOT00000024251.1">
    <property type="protein sequence ID" value="ENSPFOP00000027806.1"/>
    <property type="gene ID" value="ENSPFOG00000022492.1"/>
</dbReference>